<reference evidence="2" key="1">
    <citation type="submission" date="2021-01" db="EMBL/GenBank/DDBJ databases">
        <authorList>
            <person name="Corre E."/>
            <person name="Pelletier E."/>
            <person name="Niang G."/>
            <person name="Scheremetjew M."/>
            <person name="Finn R."/>
            <person name="Kale V."/>
            <person name="Holt S."/>
            <person name="Cochrane G."/>
            <person name="Meng A."/>
            <person name="Brown T."/>
            <person name="Cohen L."/>
        </authorList>
    </citation>
    <scope>NUCLEOTIDE SEQUENCE</scope>
    <source>
        <strain evidence="2">MM31A-1</strain>
    </source>
</reference>
<dbReference type="Pfam" id="PF06974">
    <property type="entry name" value="WS_DGAT_C"/>
    <property type="match status" value="1"/>
</dbReference>
<evidence type="ECO:0000313" key="2">
    <source>
        <dbReference type="EMBL" id="CAE0456323.1"/>
    </source>
</evidence>
<dbReference type="InterPro" id="IPR009721">
    <property type="entry name" value="O-acyltransferase_WSD1_C"/>
</dbReference>
<accession>A0A7S3PUU6</accession>
<feature type="domain" description="O-acyltransferase WSD1 C-terminal" evidence="1">
    <location>
        <begin position="311"/>
        <end position="448"/>
    </location>
</feature>
<dbReference type="GO" id="GO:0008374">
    <property type="term" value="F:O-acyltransferase activity"/>
    <property type="evidence" value="ECO:0007669"/>
    <property type="project" value="InterPro"/>
</dbReference>
<gene>
    <name evidence="2" type="ORF">CDEB00056_LOCUS1164</name>
</gene>
<proteinExistence type="predicted"/>
<dbReference type="GO" id="GO:0019432">
    <property type="term" value="P:triglyceride biosynthetic process"/>
    <property type="evidence" value="ECO:0007669"/>
    <property type="project" value="TreeGrafter"/>
</dbReference>
<name>A0A7S3PUU6_9STRA</name>
<dbReference type="AlphaFoldDB" id="A0A7S3PUU6"/>
<organism evidence="2">
    <name type="scientific">Chaetoceros debilis</name>
    <dbReference type="NCBI Taxonomy" id="122233"/>
    <lineage>
        <taxon>Eukaryota</taxon>
        <taxon>Sar</taxon>
        <taxon>Stramenopiles</taxon>
        <taxon>Ochrophyta</taxon>
        <taxon>Bacillariophyta</taxon>
        <taxon>Coscinodiscophyceae</taxon>
        <taxon>Chaetocerotophycidae</taxon>
        <taxon>Chaetocerotales</taxon>
        <taxon>Chaetocerotaceae</taxon>
        <taxon>Chaetoceros</taxon>
    </lineage>
</organism>
<dbReference type="PANTHER" id="PTHR31650:SF1">
    <property type="entry name" value="WAX ESTER SYNTHASE_DIACYLGLYCEROL ACYLTRANSFERASE 4-RELATED"/>
    <property type="match status" value="1"/>
</dbReference>
<dbReference type="PROSITE" id="PS51257">
    <property type="entry name" value="PROKAR_LIPOPROTEIN"/>
    <property type="match status" value="1"/>
</dbReference>
<dbReference type="PANTHER" id="PTHR31650">
    <property type="entry name" value="O-ACYLTRANSFERASE (WSD1-LIKE) FAMILY PROTEIN"/>
    <property type="match status" value="1"/>
</dbReference>
<dbReference type="GO" id="GO:0005886">
    <property type="term" value="C:plasma membrane"/>
    <property type="evidence" value="ECO:0007669"/>
    <property type="project" value="TreeGrafter"/>
</dbReference>
<protein>
    <recommendedName>
        <fullName evidence="1">O-acyltransferase WSD1 C-terminal domain-containing protein</fullName>
    </recommendedName>
</protein>
<evidence type="ECO:0000259" key="1">
    <source>
        <dbReference type="Pfam" id="PF06974"/>
    </source>
</evidence>
<dbReference type="InterPro" id="IPR045034">
    <property type="entry name" value="O-acyltransferase_WSD1-like"/>
</dbReference>
<dbReference type="EMBL" id="HBIO01001606">
    <property type="protein sequence ID" value="CAE0456323.1"/>
    <property type="molecule type" value="Transcribed_RNA"/>
</dbReference>
<sequence length="477" mass="54227">MACNRKRMSFTSGMLATGCLPTETDPTINILISFDSIQACPIEEDIVCIVPLLFKYNRMSGIPRSEARWFRQSEWYFENNRLPIEPEKMVRTFDVACDTNKAIEEAVDQLSFLSLRDKSRNLPWWEFILLRNKGKGESMLVLRVDHTIGGGFSMGKICATFLTNADGTPIENLMPASMRGSKNTIFKNQGIKKYWMVMRALLEVSWLPFSKSDHSTAFSKNSIGKNVERSYKQRTAFFEPIPLDYVKAIKNCAGVSLNDVLMTALSLAIYEYCRFYQCSELRRHGEKTLCRATMMYGFPSENDDVNSQINNAWSPLSVNLGIGLRNIEDRLAHMRTTTTRLKSTPLAHCQRFLQNSVVPFLPLFIMRKLAYKVTSKHSLIVTNVPGPHNKILLCNKPVSTCRATAFQMDPVITILSYDSQINITLVADSNFIPNLECFSKFFIKALVNLGDEMNISSPIQLKDSLKAEKIDIHIRDQ</sequence>